<dbReference type="EMBL" id="JALBCA010000065">
    <property type="protein sequence ID" value="KAI2384952.1"/>
    <property type="molecule type" value="Genomic_DNA"/>
</dbReference>
<proteinExistence type="predicted"/>
<organism evidence="1">
    <name type="scientific">Ophidiomyces ophidiicola</name>
    <dbReference type="NCBI Taxonomy" id="1387563"/>
    <lineage>
        <taxon>Eukaryota</taxon>
        <taxon>Fungi</taxon>
        <taxon>Dikarya</taxon>
        <taxon>Ascomycota</taxon>
        <taxon>Pezizomycotina</taxon>
        <taxon>Eurotiomycetes</taxon>
        <taxon>Eurotiomycetidae</taxon>
        <taxon>Onygenales</taxon>
        <taxon>Onygenaceae</taxon>
        <taxon>Ophidiomyces</taxon>
    </lineage>
</organism>
<accession>A0ACB8UWV4</accession>
<gene>
    <name evidence="1" type="ORF">LOY88_004375</name>
</gene>
<name>A0ACB8UWV4_9EURO</name>
<evidence type="ECO:0000313" key="1">
    <source>
        <dbReference type="EMBL" id="KAI2384952.1"/>
    </source>
</evidence>
<sequence>MSSNAIRQFSSTAKRSILILSGKVTLADVQSVNGAQGVSWVESVKKMRDAVEILYPDVTQYMIQGAKAHKSSKDPTDSKDTINVGFYSKNGTRFLSGHAHEDGSYKLTESRAGRGKAKGQQEGN</sequence>
<protein>
    <submittedName>
        <fullName evidence="1">Uncharacterized protein</fullName>
    </submittedName>
</protein>
<comment type="caution">
    <text evidence="1">The sequence shown here is derived from an EMBL/GenBank/DDBJ whole genome shotgun (WGS) entry which is preliminary data.</text>
</comment>
<reference evidence="1" key="1">
    <citation type="journal article" date="2022" name="bioRxiv">
        <title>Population genetic analysis of Ophidiomyces ophidiicola, the causative agent of snake fungal disease, indicates recent introductions to the USA.</title>
        <authorList>
            <person name="Ladner J.T."/>
            <person name="Palmer J.M."/>
            <person name="Ettinger C.L."/>
            <person name="Stajich J.E."/>
            <person name="Farrell T.M."/>
            <person name="Glorioso B.M."/>
            <person name="Lawson B."/>
            <person name="Price S.J."/>
            <person name="Stengle A.G."/>
            <person name="Grear D.A."/>
            <person name="Lorch J.M."/>
        </authorList>
    </citation>
    <scope>NUCLEOTIDE SEQUENCE</scope>
    <source>
        <strain evidence="1">NWHC 24266-5</strain>
    </source>
</reference>